<proteinExistence type="predicted"/>
<name>A0A4Y7WF21_9BACI</name>
<dbReference type="Proteomes" id="UP000298210">
    <property type="component" value="Unassembled WGS sequence"/>
</dbReference>
<dbReference type="AlphaFoldDB" id="A0A4Y7WF21"/>
<comment type="caution">
    <text evidence="1">The sequence shown here is derived from an EMBL/GenBank/DDBJ whole genome shotgun (WGS) entry which is preliminary data.</text>
</comment>
<accession>A0A4Y7WF21</accession>
<reference evidence="1 2" key="1">
    <citation type="submission" date="2019-03" db="EMBL/GenBank/DDBJ databases">
        <authorList>
            <person name="Liu G."/>
        </authorList>
    </citation>
    <scope>NUCLEOTIDE SEQUENCE [LARGE SCALE GENOMIC DNA]</scope>
    <source>
        <strain evidence="1 2">DSM 19099</strain>
    </source>
</reference>
<dbReference type="RefSeq" id="WP_134259714.1">
    <property type="nucleotide sequence ID" value="NZ_LDIM01000013.1"/>
</dbReference>
<dbReference type="Pfam" id="PF26325">
    <property type="entry name" value="YhjD"/>
    <property type="match status" value="1"/>
</dbReference>
<evidence type="ECO:0000313" key="1">
    <source>
        <dbReference type="EMBL" id="TES46348.1"/>
    </source>
</evidence>
<evidence type="ECO:0000313" key="2">
    <source>
        <dbReference type="Proteomes" id="UP000298210"/>
    </source>
</evidence>
<dbReference type="EMBL" id="SNUX01000004">
    <property type="protein sequence ID" value="TES46348.1"/>
    <property type="molecule type" value="Genomic_DNA"/>
</dbReference>
<dbReference type="InterPro" id="IPR058600">
    <property type="entry name" value="YhjD-like"/>
</dbReference>
<gene>
    <name evidence="1" type="ORF">E2L03_16750</name>
</gene>
<sequence>MSRNVSDELDFNHLLTVKTEPVLLLRTYIFTTLAKKILVKEQTKFLKREINVMFPEAYVRVIQQALLLLNKDLLKTKALMKERHMTVDLKPKMKADRTFTYACYVEGKTIYTGGPSYRLKSEVMRYVIFYLNEAKEEQL</sequence>
<organism evidence="1 2">
    <name type="scientific">Shouchella lehensis</name>
    <dbReference type="NCBI Taxonomy" id="300825"/>
    <lineage>
        <taxon>Bacteria</taxon>
        <taxon>Bacillati</taxon>
        <taxon>Bacillota</taxon>
        <taxon>Bacilli</taxon>
        <taxon>Bacillales</taxon>
        <taxon>Bacillaceae</taxon>
        <taxon>Shouchella</taxon>
    </lineage>
</organism>
<protein>
    <submittedName>
        <fullName evidence="1">Uncharacterized protein</fullName>
    </submittedName>
</protein>